<dbReference type="NCBIfam" id="TIGR00688">
    <property type="entry name" value="rarD"/>
    <property type="match status" value="1"/>
</dbReference>
<feature type="transmembrane region" description="Helical" evidence="8">
    <location>
        <begin position="126"/>
        <end position="143"/>
    </location>
</feature>
<dbReference type="InterPro" id="IPR037185">
    <property type="entry name" value="EmrE-like"/>
</dbReference>
<dbReference type="RefSeq" id="WP_118942187.1">
    <property type="nucleotide sequence ID" value="NZ_CP032125.1"/>
</dbReference>
<dbReference type="SUPFAM" id="SSF103481">
    <property type="entry name" value="Multidrug resistance efflux transporter EmrE"/>
    <property type="match status" value="2"/>
</dbReference>
<dbReference type="PROSITE" id="PS51257">
    <property type="entry name" value="PROKAR_LIPOPROTEIN"/>
    <property type="match status" value="1"/>
</dbReference>
<reference evidence="10 11" key="1">
    <citation type="submission" date="2018-09" db="EMBL/GenBank/DDBJ databases">
        <title>Profundibacter amoris BAR1 gen. nov., sp. nov., a new member of the Roseobacter clade isolated at Lokis Castle Vent Field on the Arctic Mid-Oceanic Ridge.</title>
        <authorList>
            <person name="Le Moine Bauer S."/>
            <person name="Sjoeberg A.G."/>
            <person name="L'Haridon S."/>
            <person name="Stokke R."/>
            <person name="Roalkvam I."/>
            <person name="Steen I.H."/>
            <person name="Dahle H."/>
        </authorList>
    </citation>
    <scope>NUCLEOTIDE SEQUENCE [LARGE SCALE GENOMIC DNA]</scope>
    <source>
        <strain evidence="10 11">BAR1</strain>
    </source>
</reference>
<gene>
    <name evidence="10" type="primary">rarD</name>
    <name evidence="10" type="ORF">BAR1_06015</name>
</gene>
<proteinExistence type="inferred from homology"/>
<evidence type="ECO:0000256" key="3">
    <source>
        <dbReference type="ARBA" id="ARBA00022448"/>
    </source>
</evidence>
<feature type="transmembrane region" description="Helical" evidence="8">
    <location>
        <begin position="249"/>
        <end position="267"/>
    </location>
</feature>
<evidence type="ECO:0000256" key="5">
    <source>
        <dbReference type="ARBA" id="ARBA00022692"/>
    </source>
</evidence>
<dbReference type="OrthoDB" id="369870at2"/>
<feature type="transmembrane region" description="Helical" evidence="8">
    <location>
        <begin position="102"/>
        <end position="119"/>
    </location>
</feature>
<evidence type="ECO:0000313" key="11">
    <source>
        <dbReference type="Proteomes" id="UP000261704"/>
    </source>
</evidence>
<name>A0A347UFA2_9RHOB</name>
<feature type="transmembrane region" description="Helical" evidence="8">
    <location>
        <begin position="273"/>
        <end position="293"/>
    </location>
</feature>
<dbReference type="GO" id="GO:0005886">
    <property type="term" value="C:plasma membrane"/>
    <property type="evidence" value="ECO:0007669"/>
    <property type="project" value="UniProtKB-SubCell"/>
</dbReference>
<dbReference type="Pfam" id="PF00892">
    <property type="entry name" value="EamA"/>
    <property type="match status" value="1"/>
</dbReference>
<feature type="transmembrane region" description="Helical" evidence="8">
    <location>
        <begin position="177"/>
        <end position="195"/>
    </location>
</feature>
<evidence type="ECO:0000256" key="7">
    <source>
        <dbReference type="ARBA" id="ARBA00023136"/>
    </source>
</evidence>
<dbReference type="PANTHER" id="PTHR22911">
    <property type="entry name" value="ACYL-MALONYL CONDENSING ENZYME-RELATED"/>
    <property type="match status" value="1"/>
</dbReference>
<evidence type="ECO:0000256" key="2">
    <source>
        <dbReference type="ARBA" id="ARBA00007362"/>
    </source>
</evidence>
<feature type="transmembrane region" description="Helical" evidence="8">
    <location>
        <begin position="7"/>
        <end position="25"/>
    </location>
</feature>
<protein>
    <submittedName>
        <fullName evidence="10">EamA family transporter RarD</fullName>
    </submittedName>
</protein>
<dbReference type="KEGG" id="pamo:BAR1_06015"/>
<feature type="domain" description="EamA" evidence="9">
    <location>
        <begin position="7"/>
        <end position="142"/>
    </location>
</feature>
<evidence type="ECO:0000256" key="6">
    <source>
        <dbReference type="ARBA" id="ARBA00022989"/>
    </source>
</evidence>
<feature type="transmembrane region" description="Helical" evidence="8">
    <location>
        <begin position="215"/>
        <end position="237"/>
    </location>
</feature>
<evidence type="ECO:0000313" key="10">
    <source>
        <dbReference type="EMBL" id="AXX97530.1"/>
    </source>
</evidence>
<evidence type="ECO:0000256" key="4">
    <source>
        <dbReference type="ARBA" id="ARBA00022475"/>
    </source>
</evidence>
<dbReference type="InterPro" id="IPR004626">
    <property type="entry name" value="RarD"/>
</dbReference>
<dbReference type="AlphaFoldDB" id="A0A347UFA2"/>
<sequence>MTRTQQGIAAMIAACVLWGLSPLYYKALSHVPPLEVLSHRTLWSLVFFGIVLAVQGRLGEIGVIFRARGLLAVMLASSLLIAVNWGIFIWAIQVGRTVEASLGYYIYPLISVLLGAVLFRERLDRVQILSVALATGAVGLLTWGLGVTPWISLSLAISFVAYGVIKKQVPVGPVVSVTTEVLLLLPLALVWLWGIHMQGWSGFDGRNVAAFGDGWFNTVMLMGLGLITALPLILFSYATKRLGFATQGLLFYLNPTLQFIVAVVAFGEAVSRWHMIAFPLIWLALAIYSLNALRQERALRRASRRAGTVSATAK</sequence>
<feature type="transmembrane region" description="Helical" evidence="8">
    <location>
        <begin position="149"/>
        <end position="165"/>
    </location>
</feature>
<evidence type="ECO:0000259" key="9">
    <source>
        <dbReference type="Pfam" id="PF00892"/>
    </source>
</evidence>
<keyword evidence="11" id="KW-1185">Reference proteome</keyword>
<feature type="transmembrane region" description="Helical" evidence="8">
    <location>
        <begin position="70"/>
        <end position="90"/>
    </location>
</feature>
<keyword evidence="4" id="KW-1003">Cell membrane</keyword>
<dbReference type="PANTHER" id="PTHR22911:SF137">
    <property type="entry name" value="SOLUTE CARRIER FAMILY 35 MEMBER G2-RELATED"/>
    <property type="match status" value="1"/>
</dbReference>
<keyword evidence="5 8" id="KW-0812">Transmembrane</keyword>
<feature type="transmembrane region" description="Helical" evidence="8">
    <location>
        <begin position="37"/>
        <end position="58"/>
    </location>
</feature>
<comment type="similarity">
    <text evidence="2">Belongs to the EamA transporter family.</text>
</comment>
<keyword evidence="7 8" id="KW-0472">Membrane</keyword>
<keyword evidence="3" id="KW-0813">Transport</keyword>
<dbReference type="EMBL" id="CP032125">
    <property type="protein sequence ID" value="AXX97530.1"/>
    <property type="molecule type" value="Genomic_DNA"/>
</dbReference>
<accession>A0A347UFA2</accession>
<dbReference type="InterPro" id="IPR000620">
    <property type="entry name" value="EamA_dom"/>
</dbReference>
<dbReference type="Proteomes" id="UP000261704">
    <property type="component" value="Chromosome"/>
</dbReference>
<keyword evidence="6 8" id="KW-1133">Transmembrane helix</keyword>
<organism evidence="10 11">
    <name type="scientific">Profundibacter amoris</name>
    <dbReference type="NCBI Taxonomy" id="2171755"/>
    <lineage>
        <taxon>Bacteria</taxon>
        <taxon>Pseudomonadati</taxon>
        <taxon>Pseudomonadota</taxon>
        <taxon>Alphaproteobacteria</taxon>
        <taxon>Rhodobacterales</taxon>
        <taxon>Paracoccaceae</taxon>
        <taxon>Profundibacter</taxon>
    </lineage>
</organism>
<evidence type="ECO:0000256" key="1">
    <source>
        <dbReference type="ARBA" id="ARBA00004651"/>
    </source>
</evidence>
<comment type="subcellular location">
    <subcellularLocation>
        <location evidence="1">Cell membrane</location>
        <topology evidence="1">Multi-pass membrane protein</topology>
    </subcellularLocation>
</comment>
<evidence type="ECO:0000256" key="8">
    <source>
        <dbReference type="SAM" id="Phobius"/>
    </source>
</evidence>